<keyword evidence="6 9" id="KW-0687">Ribonucleoprotein</keyword>
<comment type="subcellular location">
    <subcellularLocation>
        <location evidence="1">Mitochondrion</location>
    </subcellularLocation>
</comment>
<keyword evidence="4 9" id="KW-0689">Ribosomal protein</keyword>
<evidence type="ECO:0000256" key="1">
    <source>
        <dbReference type="ARBA" id="ARBA00004173"/>
    </source>
</evidence>
<evidence type="ECO:0000256" key="5">
    <source>
        <dbReference type="ARBA" id="ARBA00023128"/>
    </source>
</evidence>
<evidence type="ECO:0000256" key="7">
    <source>
        <dbReference type="ARBA" id="ARBA00035286"/>
    </source>
</evidence>
<dbReference type="AlphaFoldDB" id="A0A315VMR7"/>
<keyword evidence="12" id="KW-1185">Reference proteome</keyword>
<dbReference type="Pfam" id="PF00237">
    <property type="entry name" value="Ribosomal_L22"/>
    <property type="match status" value="1"/>
</dbReference>
<dbReference type="InterPro" id="IPR047867">
    <property type="entry name" value="Ribosomal_uL22_bac/org-type"/>
</dbReference>
<dbReference type="InterPro" id="IPR036394">
    <property type="entry name" value="Ribosomal_uL22_sf"/>
</dbReference>
<proteinExistence type="inferred from homology"/>
<dbReference type="FunFam" id="3.90.470.10:FF:000009">
    <property type="entry name" value="39S ribosomal protein L22, mitochondrial"/>
    <property type="match status" value="1"/>
</dbReference>
<keyword evidence="3" id="KW-0809">Transit peptide</keyword>
<dbReference type="Gene3D" id="3.90.470.10">
    <property type="entry name" value="Ribosomal protein L22/L17"/>
    <property type="match status" value="1"/>
</dbReference>
<evidence type="ECO:0000256" key="6">
    <source>
        <dbReference type="ARBA" id="ARBA00023274"/>
    </source>
</evidence>
<dbReference type="Proteomes" id="UP000250572">
    <property type="component" value="Unassembled WGS sequence"/>
</dbReference>
<accession>A0A315VMR7</accession>
<evidence type="ECO:0000256" key="10">
    <source>
        <dbReference type="SAM" id="MobiDB-lite"/>
    </source>
</evidence>
<name>A0A315VMR7_GAMAF</name>
<feature type="compositionally biased region" description="Basic and acidic residues" evidence="10">
    <location>
        <begin position="391"/>
        <end position="403"/>
    </location>
</feature>
<keyword evidence="5" id="KW-0496">Mitochondrion</keyword>
<dbReference type="PANTHER" id="PTHR13501:SF8">
    <property type="entry name" value="LARGE RIBOSOMAL SUBUNIT PROTEIN UL22M"/>
    <property type="match status" value="1"/>
</dbReference>
<dbReference type="InterPro" id="IPR001063">
    <property type="entry name" value="Ribosomal_uL22"/>
</dbReference>
<comment type="caution">
    <text evidence="11">The sequence shown here is derived from an EMBL/GenBank/DDBJ whole genome shotgun (WGS) entry which is preliminary data.</text>
</comment>
<comment type="similarity">
    <text evidence="2 9">Belongs to the universal ribosomal protein uL22 family.</text>
</comment>
<dbReference type="GO" id="GO:0005762">
    <property type="term" value="C:mitochondrial large ribosomal subunit"/>
    <property type="evidence" value="ECO:0007669"/>
    <property type="project" value="TreeGrafter"/>
</dbReference>
<evidence type="ECO:0000313" key="12">
    <source>
        <dbReference type="Proteomes" id="UP000250572"/>
    </source>
</evidence>
<evidence type="ECO:0000256" key="9">
    <source>
        <dbReference type="RuleBase" id="RU004005"/>
    </source>
</evidence>
<evidence type="ECO:0000313" key="11">
    <source>
        <dbReference type="EMBL" id="PWA24373.1"/>
    </source>
</evidence>
<dbReference type="CDD" id="cd00336">
    <property type="entry name" value="Ribosomal_L22"/>
    <property type="match status" value="1"/>
</dbReference>
<evidence type="ECO:0000256" key="4">
    <source>
        <dbReference type="ARBA" id="ARBA00022980"/>
    </source>
</evidence>
<feature type="region of interest" description="Disordered" evidence="10">
    <location>
        <begin position="357"/>
        <end position="403"/>
    </location>
</feature>
<evidence type="ECO:0000256" key="3">
    <source>
        <dbReference type="ARBA" id="ARBA00022946"/>
    </source>
</evidence>
<protein>
    <recommendedName>
        <fullName evidence="7">Large ribosomal subunit protein uL22m</fullName>
    </recommendedName>
    <alternativeName>
        <fullName evidence="8">39S ribosomal protein L22, mitochondrial</fullName>
    </alternativeName>
</protein>
<evidence type="ECO:0000256" key="2">
    <source>
        <dbReference type="ARBA" id="ARBA00009451"/>
    </source>
</evidence>
<sequence>MAATMSGRGVAFIRSIGGSLHLRLQVLGGASQQLSCLHTSVSLNEKHWEKNNRKVYPPQLPDEPRRPAEVYHSRRQIKYSKDKMWYLAKMIRGMSIDEAIAQLEFNDKKGAKVMREVLLEAQEMAVKNHNVEYKSNLYVAESFSGKGKYLKRIRYHGRGMFGIMDKVYCHYFVKLVEGLPPKPEERTGFDQAKEYVQGLKNRTIIHSLNVSLVFISSETFRARRVTLDRSPEPPRSLSASCLSEAVEDKEDGTHIPCLHCPNICPLTVLRLLSTVMKEERSGAAEVNSSHNAVNVGLTASHFAAPMVPCSITVLSADLKHRQRQQHQQGCGMALVTPRRGVSNPVLESNCLPTFKFMSNNPDEDATRGSPQSLSGDKSKERIAGRPGGGKSHSDVEQYKADKG</sequence>
<dbReference type="PANTHER" id="PTHR13501">
    <property type="entry name" value="CHLOROPLAST 50S RIBOSOMAL PROTEIN L22-RELATED"/>
    <property type="match status" value="1"/>
</dbReference>
<dbReference type="SUPFAM" id="SSF54843">
    <property type="entry name" value="Ribosomal protein L22"/>
    <property type="match status" value="1"/>
</dbReference>
<organism evidence="11 12">
    <name type="scientific">Gambusia affinis</name>
    <name type="common">Western mosquitofish</name>
    <name type="synonym">Heterandria affinis</name>
    <dbReference type="NCBI Taxonomy" id="33528"/>
    <lineage>
        <taxon>Eukaryota</taxon>
        <taxon>Metazoa</taxon>
        <taxon>Chordata</taxon>
        <taxon>Craniata</taxon>
        <taxon>Vertebrata</taxon>
        <taxon>Euteleostomi</taxon>
        <taxon>Actinopterygii</taxon>
        <taxon>Neopterygii</taxon>
        <taxon>Teleostei</taxon>
        <taxon>Neoteleostei</taxon>
        <taxon>Acanthomorphata</taxon>
        <taxon>Ovalentaria</taxon>
        <taxon>Atherinomorphae</taxon>
        <taxon>Cyprinodontiformes</taxon>
        <taxon>Poeciliidae</taxon>
        <taxon>Poeciliinae</taxon>
        <taxon>Gambusia</taxon>
    </lineage>
</organism>
<reference evidence="11 12" key="1">
    <citation type="journal article" date="2018" name="G3 (Bethesda)">
        <title>A High-Quality Reference Genome for the Invasive Mosquitofish Gambusia affinis Using a Chicago Library.</title>
        <authorList>
            <person name="Hoffberg S.L."/>
            <person name="Troendle N.J."/>
            <person name="Glenn T.C."/>
            <person name="Mahmud O."/>
            <person name="Louha S."/>
            <person name="Chalopin D."/>
            <person name="Bennetzen J.L."/>
            <person name="Mauricio R."/>
        </authorList>
    </citation>
    <scope>NUCLEOTIDE SEQUENCE [LARGE SCALE GENOMIC DNA]</scope>
    <source>
        <strain evidence="11">NE01/NJP1002.9</strain>
        <tissue evidence="11">Muscle</tissue>
    </source>
</reference>
<evidence type="ECO:0000256" key="8">
    <source>
        <dbReference type="ARBA" id="ARBA00035506"/>
    </source>
</evidence>
<dbReference type="EMBL" id="NHOQ01001433">
    <property type="protein sequence ID" value="PWA24373.1"/>
    <property type="molecule type" value="Genomic_DNA"/>
</dbReference>
<dbReference type="GO" id="GO:0003735">
    <property type="term" value="F:structural constituent of ribosome"/>
    <property type="evidence" value="ECO:0007669"/>
    <property type="project" value="InterPro"/>
</dbReference>
<dbReference type="STRING" id="33528.ENSGAFP00000016944"/>
<gene>
    <name evidence="11" type="ORF">CCH79_00011962</name>
</gene>
<dbReference type="GO" id="GO:0006412">
    <property type="term" value="P:translation"/>
    <property type="evidence" value="ECO:0007669"/>
    <property type="project" value="InterPro"/>
</dbReference>